<feature type="compositionally biased region" description="Polar residues" evidence="8">
    <location>
        <begin position="119"/>
        <end position="128"/>
    </location>
</feature>
<keyword evidence="12" id="KW-1185">Reference proteome</keyword>
<dbReference type="PANTHER" id="PTHR19336:SF9">
    <property type="entry name" value="SPINDLE POLE BODY PROTEIN PPC89"/>
    <property type="match status" value="1"/>
</dbReference>
<feature type="region of interest" description="Disordered" evidence="8">
    <location>
        <begin position="109"/>
        <end position="128"/>
    </location>
</feature>
<feature type="coiled-coil region" evidence="7">
    <location>
        <begin position="68"/>
        <end position="102"/>
    </location>
</feature>
<organism evidence="11 12">
    <name type="scientific">Potamilus streckersoni</name>
    <dbReference type="NCBI Taxonomy" id="2493646"/>
    <lineage>
        <taxon>Eukaryota</taxon>
        <taxon>Metazoa</taxon>
        <taxon>Spiralia</taxon>
        <taxon>Lophotrochozoa</taxon>
        <taxon>Mollusca</taxon>
        <taxon>Bivalvia</taxon>
        <taxon>Autobranchia</taxon>
        <taxon>Heteroconchia</taxon>
        <taxon>Palaeoheterodonta</taxon>
        <taxon>Unionida</taxon>
        <taxon>Unionoidea</taxon>
        <taxon>Unionidae</taxon>
        <taxon>Ambleminae</taxon>
        <taxon>Lampsilini</taxon>
        <taxon>Potamilus</taxon>
    </lineage>
</organism>
<keyword evidence="4" id="KW-0493">Microtubule</keyword>
<feature type="compositionally biased region" description="Basic residues" evidence="8">
    <location>
        <begin position="388"/>
        <end position="407"/>
    </location>
</feature>
<dbReference type="Proteomes" id="UP001195483">
    <property type="component" value="Unassembled WGS sequence"/>
</dbReference>
<dbReference type="GO" id="GO:0008017">
    <property type="term" value="F:microtubule binding"/>
    <property type="evidence" value="ECO:0007669"/>
    <property type="project" value="InterPro"/>
</dbReference>
<dbReference type="InterPro" id="IPR024957">
    <property type="entry name" value="Cep57_MT-bd_dom"/>
</dbReference>
<dbReference type="GO" id="GO:0042802">
    <property type="term" value="F:identical protein binding"/>
    <property type="evidence" value="ECO:0007669"/>
    <property type="project" value="InterPro"/>
</dbReference>
<feature type="region of interest" description="Disordered" evidence="8">
    <location>
        <begin position="381"/>
        <end position="441"/>
    </location>
</feature>
<evidence type="ECO:0000256" key="6">
    <source>
        <dbReference type="ARBA" id="ARBA00023212"/>
    </source>
</evidence>
<keyword evidence="5 7" id="KW-0175">Coiled coil</keyword>
<name>A0AAE0W1T1_9BIVA</name>
<reference evidence="11" key="1">
    <citation type="journal article" date="2021" name="Genome Biol. Evol.">
        <title>A High-Quality Reference Genome for a Parasitic Bivalve with Doubly Uniparental Inheritance (Bivalvia: Unionida).</title>
        <authorList>
            <person name="Smith C.H."/>
        </authorList>
    </citation>
    <scope>NUCLEOTIDE SEQUENCE</scope>
    <source>
        <strain evidence="11">CHS0354</strain>
    </source>
</reference>
<evidence type="ECO:0000259" key="10">
    <source>
        <dbReference type="Pfam" id="PF14073"/>
    </source>
</evidence>
<evidence type="ECO:0000256" key="7">
    <source>
        <dbReference type="SAM" id="Coils"/>
    </source>
</evidence>
<evidence type="ECO:0000259" key="9">
    <source>
        <dbReference type="Pfam" id="PF06657"/>
    </source>
</evidence>
<evidence type="ECO:0008006" key="13">
    <source>
        <dbReference type="Google" id="ProtNLM"/>
    </source>
</evidence>
<feature type="domain" description="Cep57 centrosome localisation" evidence="10">
    <location>
        <begin position="70"/>
        <end position="212"/>
    </location>
</feature>
<accession>A0AAE0W1T1</accession>
<evidence type="ECO:0000256" key="5">
    <source>
        <dbReference type="ARBA" id="ARBA00023054"/>
    </source>
</evidence>
<evidence type="ECO:0000256" key="2">
    <source>
        <dbReference type="ARBA" id="ARBA00008179"/>
    </source>
</evidence>
<keyword evidence="3" id="KW-0963">Cytoplasm</keyword>
<dbReference type="PANTHER" id="PTHR19336">
    <property type="entry name" value="UNCHARACTERIZED DUF1167"/>
    <property type="match status" value="1"/>
</dbReference>
<evidence type="ECO:0000313" key="11">
    <source>
        <dbReference type="EMBL" id="KAK3597302.1"/>
    </source>
</evidence>
<dbReference type="EMBL" id="JAEAOA010000682">
    <property type="protein sequence ID" value="KAK3597302.1"/>
    <property type="molecule type" value="Genomic_DNA"/>
</dbReference>
<evidence type="ECO:0000256" key="8">
    <source>
        <dbReference type="SAM" id="MobiDB-lite"/>
    </source>
</evidence>
<comment type="subcellular location">
    <subcellularLocation>
        <location evidence="1">Cytoplasm</location>
        <location evidence="1">Cytoskeleton</location>
        <location evidence="1">Microtubule organizing center</location>
        <location evidence="1">Centrosome</location>
    </subcellularLocation>
</comment>
<sequence>MDEDYYKGYSPTLVMGKSPLGKRALYRNQEESVDSTVYKDYPKHKPFINDDYERPSSKPISAYPESNRQAVISALKKLQDKIHKLEIERSAAEDNLKSLASETNKYRDIFQRDPEPKEPTQTQVSKNSQELESQLLAAETRCNLLEKQLGYMKQMVQNSEQEHQEAISIATTFDRGYDNSRPGFNIYKDKIADLEREHLKLTANQSLAELESVASTNRLLMRDEEIHNPSTKPKRAGKKKKKVVSKKSQQVHHTKPDATKHYRLNLADIPFVAGKSTNPSYSVGANVQNVLSLMKTHNMALCSRVAYPMNTCRSMSPSTCSSASNSLDSDLADLLLQLQDEFHQMSFEHQELSKQINEATDFRVREDLERELDALVTRMEAKSQQISKVRKHQQKILEKNKKKKSMKKAKEELPPRPRSATSYYDSPRSSSIEKRNGEVEVTTTITTKGPGAGLVRLRPSSGREVSLNVLRDMKKLQTTLRKDDFTWE</sequence>
<feature type="region of interest" description="Disordered" evidence="8">
    <location>
        <begin position="224"/>
        <end position="255"/>
    </location>
</feature>
<dbReference type="Pfam" id="PF06657">
    <property type="entry name" value="Cep57_MT_bd"/>
    <property type="match status" value="1"/>
</dbReference>
<evidence type="ECO:0000256" key="1">
    <source>
        <dbReference type="ARBA" id="ARBA00004300"/>
    </source>
</evidence>
<feature type="domain" description="Cep57 centrosome microtubule-binding" evidence="9">
    <location>
        <begin position="321"/>
        <end position="392"/>
    </location>
</feature>
<dbReference type="Pfam" id="PF14073">
    <property type="entry name" value="Cep57_CLD"/>
    <property type="match status" value="1"/>
</dbReference>
<dbReference type="AlphaFoldDB" id="A0AAE0W1T1"/>
<keyword evidence="6" id="KW-0206">Cytoskeleton</keyword>
<evidence type="ECO:0000313" key="12">
    <source>
        <dbReference type="Proteomes" id="UP001195483"/>
    </source>
</evidence>
<dbReference type="GO" id="GO:0043015">
    <property type="term" value="F:gamma-tubulin binding"/>
    <property type="evidence" value="ECO:0007669"/>
    <property type="project" value="InterPro"/>
</dbReference>
<proteinExistence type="inferred from homology"/>
<gene>
    <name evidence="11" type="ORF">CHS0354_010933</name>
</gene>
<feature type="coiled-coil region" evidence="7">
    <location>
        <begin position="184"/>
        <end position="211"/>
    </location>
</feature>
<dbReference type="GO" id="GO:0005813">
    <property type="term" value="C:centrosome"/>
    <property type="evidence" value="ECO:0007669"/>
    <property type="project" value="UniProtKB-SubCell"/>
</dbReference>
<reference evidence="11" key="2">
    <citation type="journal article" date="2021" name="Genome Biol. Evol.">
        <title>Developing a high-quality reference genome for a parasitic bivalve with doubly uniparental inheritance (Bivalvia: Unionida).</title>
        <authorList>
            <person name="Smith C.H."/>
        </authorList>
    </citation>
    <scope>NUCLEOTIDE SEQUENCE</scope>
    <source>
        <strain evidence="11">CHS0354</strain>
        <tissue evidence="11">Mantle</tissue>
    </source>
</reference>
<dbReference type="GO" id="GO:0005874">
    <property type="term" value="C:microtubule"/>
    <property type="evidence" value="ECO:0007669"/>
    <property type="project" value="UniProtKB-KW"/>
</dbReference>
<dbReference type="Gene3D" id="1.20.58.90">
    <property type="match status" value="1"/>
</dbReference>
<feature type="compositionally biased region" description="Basic residues" evidence="8">
    <location>
        <begin position="232"/>
        <end position="253"/>
    </location>
</feature>
<feature type="compositionally biased region" description="Basic and acidic residues" evidence="8">
    <location>
        <begin position="109"/>
        <end position="118"/>
    </location>
</feature>
<comment type="similarity">
    <text evidence="2">Belongs to the translokin family.</text>
</comment>
<dbReference type="InterPro" id="IPR025913">
    <property type="entry name" value="Cep57_CLD"/>
</dbReference>
<feature type="compositionally biased region" description="Polar residues" evidence="8">
    <location>
        <begin position="419"/>
        <end position="430"/>
    </location>
</feature>
<dbReference type="SUPFAM" id="SSF57997">
    <property type="entry name" value="Tropomyosin"/>
    <property type="match status" value="1"/>
</dbReference>
<dbReference type="InterPro" id="IPR051756">
    <property type="entry name" value="Centrosomal_MT-associated"/>
</dbReference>
<evidence type="ECO:0000256" key="4">
    <source>
        <dbReference type="ARBA" id="ARBA00022701"/>
    </source>
</evidence>
<evidence type="ECO:0000256" key="3">
    <source>
        <dbReference type="ARBA" id="ARBA00022490"/>
    </source>
</evidence>
<reference evidence="11" key="3">
    <citation type="submission" date="2023-05" db="EMBL/GenBank/DDBJ databases">
        <authorList>
            <person name="Smith C.H."/>
        </authorList>
    </citation>
    <scope>NUCLEOTIDE SEQUENCE</scope>
    <source>
        <strain evidence="11">CHS0354</strain>
        <tissue evidence="11">Mantle</tissue>
    </source>
</reference>
<comment type="caution">
    <text evidence="11">The sequence shown here is derived from an EMBL/GenBank/DDBJ whole genome shotgun (WGS) entry which is preliminary data.</text>
</comment>
<protein>
    <recommendedName>
        <fullName evidence="13">Centrosomal protein of 57 kDa</fullName>
    </recommendedName>
</protein>